<protein>
    <recommendedName>
        <fullName evidence="4">Integral membrane protein CcmA involved in cell shape determination</fullName>
    </recommendedName>
</protein>
<dbReference type="InterPro" id="IPR007607">
    <property type="entry name" value="BacA/B"/>
</dbReference>
<accession>A0A0G0JVD0</accession>
<evidence type="ECO:0008006" key="4">
    <source>
        <dbReference type="Google" id="ProtNLM"/>
    </source>
</evidence>
<evidence type="ECO:0000313" key="2">
    <source>
        <dbReference type="EMBL" id="KKQ40849.1"/>
    </source>
</evidence>
<dbReference type="PANTHER" id="PTHR35024:SF4">
    <property type="entry name" value="POLYMER-FORMING CYTOSKELETAL PROTEIN"/>
    <property type="match status" value="1"/>
</dbReference>
<reference evidence="2 3" key="1">
    <citation type="journal article" date="2015" name="Nature">
        <title>rRNA introns, odd ribosomes, and small enigmatic genomes across a large radiation of phyla.</title>
        <authorList>
            <person name="Brown C.T."/>
            <person name="Hug L.A."/>
            <person name="Thomas B.C."/>
            <person name="Sharon I."/>
            <person name="Castelle C.J."/>
            <person name="Singh A."/>
            <person name="Wilkins M.J."/>
            <person name="Williams K.H."/>
            <person name="Banfield J.F."/>
        </authorList>
    </citation>
    <scope>NUCLEOTIDE SEQUENCE [LARGE SCALE GENOMIC DNA]</scope>
</reference>
<evidence type="ECO:0000313" key="3">
    <source>
        <dbReference type="Proteomes" id="UP000034333"/>
    </source>
</evidence>
<proteinExistence type="inferred from homology"/>
<dbReference type="AlphaFoldDB" id="A0A0G0JVD0"/>
<evidence type="ECO:0000256" key="1">
    <source>
        <dbReference type="ARBA" id="ARBA00044755"/>
    </source>
</evidence>
<dbReference type="STRING" id="1619036.US58_C0012G0058"/>
<dbReference type="Pfam" id="PF04519">
    <property type="entry name" value="Bactofilin"/>
    <property type="match status" value="1"/>
</dbReference>
<dbReference type="Proteomes" id="UP000034333">
    <property type="component" value="Unassembled WGS sequence"/>
</dbReference>
<dbReference type="EMBL" id="LBTN01000012">
    <property type="protein sequence ID" value="KKQ40849.1"/>
    <property type="molecule type" value="Genomic_DNA"/>
</dbReference>
<comment type="similarity">
    <text evidence="1">Belongs to the bactofilin family.</text>
</comment>
<comment type="caution">
    <text evidence="2">The sequence shown here is derived from an EMBL/GenBank/DDBJ whole genome shotgun (WGS) entry which is preliminary data.</text>
</comment>
<gene>
    <name evidence="2" type="ORF">US58_C0012G0058</name>
</gene>
<organism evidence="2 3">
    <name type="scientific">Candidatus Magasanikbacteria bacterium GW2011_GWA2_37_8</name>
    <dbReference type="NCBI Taxonomy" id="1619036"/>
    <lineage>
        <taxon>Bacteria</taxon>
        <taxon>Candidatus Magasanikiibacteriota</taxon>
    </lineage>
</organism>
<dbReference type="PANTHER" id="PTHR35024">
    <property type="entry name" value="HYPOTHETICAL CYTOSOLIC PROTEIN"/>
    <property type="match status" value="1"/>
</dbReference>
<sequence>MIFQKPTAKIALENNEELADNYAPVNDEVETVVGPSVNVEGDFASEGNIIVKGSVAGSVHTSKFLSVEVGAKILANVRAGSAKVAGEVKGNMKIKEVLELDSTARVMGDIEAKTLIIEAGALLFGKVSMPGLEAGEKVTRSRGFGKKTEEVEPSV</sequence>
<name>A0A0G0JVD0_9BACT</name>